<evidence type="ECO:0000313" key="1">
    <source>
        <dbReference type="EMBL" id="MBR0667205.1"/>
    </source>
</evidence>
<gene>
    <name evidence="1" type="ORF">GXW71_22800</name>
</gene>
<dbReference type="NCBIfam" id="TIGR01414">
    <property type="entry name" value="autotrans_barl"/>
    <property type="match status" value="1"/>
</dbReference>
<evidence type="ECO:0000313" key="2">
    <source>
        <dbReference type="Proteomes" id="UP001196870"/>
    </source>
</evidence>
<dbReference type="EMBL" id="JAAGBB010000031">
    <property type="protein sequence ID" value="MBR0667205.1"/>
    <property type="molecule type" value="Genomic_DNA"/>
</dbReference>
<name>A0ABS5F3S2_9PROT</name>
<dbReference type="Gene3D" id="2.40.128.130">
    <property type="entry name" value="Autotransporter beta-domain"/>
    <property type="match status" value="1"/>
</dbReference>
<dbReference type="Proteomes" id="UP001196870">
    <property type="component" value="Unassembled WGS sequence"/>
</dbReference>
<comment type="caution">
    <text evidence="1">The sequence shown here is derived from an EMBL/GenBank/DDBJ whole genome shotgun (WGS) entry which is preliminary data.</text>
</comment>
<organism evidence="1 2">
    <name type="scientific">Plastoroseomonas hellenica</name>
    <dbReference type="NCBI Taxonomy" id="2687306"/>
    <lineage>
        <taxon>Bacteria</taxon>
        <taxon>Pseudomonadati</taxon>
        <taxon>Pseudomonadota</taxon>
        <taxon>Alphaproteobacteria</taxon>
        <taxon>Acetobacterales</taxon>
        <taxon>Acetobacteraceae</taxon>
        <taxon>Plastoroseomonas</taxon>
    </lineage>
</organism>
<sequence>MSSASWVRTPALLSGVDPRGQFPDWHAFSGSDRIRFGSSAPIESSFGETALEVGAGIAARVNQTTSVYAHADYRWSLGGDSRQTATQGTIGIRFNW</sequence>
<reference evidence="2" key="1">
    <citation type="journal article" date="2021" name="Syst. Appl. Microbiol.">
        <title>Roseomonas hellenica sp. nov., isolated from roots of wild-growing Alkanna tinctoria.</title>
        <authorList>
            <person name="Rat A."/>
            <person name="Naranjo H.D."/>
            <person name="Lebbe L."/>
            <person name="Cnockaert M."/>
            <person name="Krigas N."/>
            <person name="Grigoriadou K."/>
            <person name="Maloupa E."/>
            <person name="Willems A."/>
        </authorList>
    </citation>
    <scope>NUCLEOTIDE SEQUENCE [LARGE SCALE GENOMIC DNA]</scope>
    <source>
        <strain evidence="2">LMG 31523</strain>
    </source>
</reference>
<proteinExistence type="predicted"/>
<accession>A0ABS5F3S2</accession>
<dbReference type="InterPro" id="IPR006315">
    <property type="entry name" value="OM_autotransptr_brl_dom"/>
</dbReference>
<keyword evidence="2" id="KW-1185">Reference proteome</keyword>
<dbReference type="InterPro" id="IPR036709">
    <property type="entry name" value="Autotransporte_beta_dom_sf"/>
</dbReference>
<dbReference type="RefSeq" id="WP_211854983.1">
    <property type="nucleotide sequence ID" value="NZ_JAAGBB010000031.1"/>
</dbReference>
<protein>
    <submittedName>
        <fullName evidence="1">Autotransporter outer membrane beta-barrel domain-containing protein</fullName>
    </submittedName>
</protein>
<dbReference type="SUPFAM" id="SSF103515">
    <property type="entry name" value="Autotransporter"/>
    <property type="match status" value="1"/>
</dbReference>